<reference evidence="1 2" key="1">
    <citation type="submission" date="2024-05" db="EMBL/GenBank/DDBJ databases">
        <authorList>
            <person name="Wallberg A."/>
        </authorList>
    </citation>
    <scope>NUCLEOTIDE SEQUENCE [LARGE SCALE GENOMIC DNA]</scope>
</reference>
<evidence type="ECO:0000313" key="1">
    <source>
        <dbReference type="EMBL" id="CAL4062096.1"/>
    </source>
</evidence>
<gene>
    <name evidence="1" type="ORF">MNOR_LOCUS2395</name>
</gene>
<keyword evidence="2" id="KW-1185">Reference proteome</keyword>
<dbReference type="AlphaFoldDB" id="A0AAV2PQX6"/>
<protein>
    <submittedName>
        <fullName evidence="1">Uncharacterized protein</fullName>
    </submittedName>
</protein>
<accession>A0AAV2PQX6</accession>
<dbReference type="EMBL" id="CAXKWB010000722">
    <property type="protein sequence ID" value="CAL4062096.1"/>
    <property type="molecule type" value="Genomic_DNA"/>
</dbReference>
<organism evidence="1 2">
    <name type="scientific">Meganyctiphanes norvegica</name>
    <name type="common">Northern krill</name>
    <name type="synonym">Thysanopoda norvegica</name>
    <dbReference type="NCBI Taxonomy" id="48144"/>
    <lineage>
        <taxon>Eukaryota</taxon>
        <taxon>Metazoa</taxon>
        <taxon>Ecdysozoa</taxon>
        <taxon>Arthropoda</taxon>
        <taxon>Crustacea</taxon>
        <taxon>Multicrustacea</taxon>
        <taxon>Malacostraca</taxon>
        <taxon>Eumalacostraca</taxon>
        <taxon>Eucarida</taxon>
        <taxon>Euphausiacea</taxon>
        <taxon>Euphausiidae</taxon>
        <taxon>Meganyctiphanes</taxon>
    </lineage>
</organism>
<proteinExistence type="predicted"/>
<sequence>MYNFQNKNSAKKALMGPCRRCSVCGDRGECEVLLVSNKFLQNARQNNLSVMGEPMNYYEWKNKDDNEIEVHEETVEKQQVCESAMSFQEIERCVDPFEEMSDEHKELLMGNAMIHKTHVVAKRKNSPTVMKLIEKCSQLQGIITQTNQ</sequence>
<name>A0AAV2PQX6_MEGNR</name>
<comment type="caution">
    <text evidence="1">The sequence shown here is derived from an EMBL/GenBank/DDBJ whole genome shotgun (WGS) entry which is preliminary data.</text>
</comment>
<dbReference type="Proteomes" id="UP001497623">
    <property type="component" value="Unassembled WGS sequence"/>
</dbReference>
<evidence type="ECO:0000313" key="2">
    <source>
        <dbReference type="Proteomes" id="UP001497623"/>
    </source>
</evidence>